<dbReference type="SUPFAM" id="SSF143422">
    <property type="entry name" value="Transposase IS200-like"/>
    <property type="match status" value="1"/>
</dbReference>
<comment type="caution">
    <text evidence="1">The sequence shown here is derived from an EMBL/GenBank/DDBJ whole genome shotgun (WGS) entry which is preliminary data.</text>
</comment>
<dbReference type="EMBL" id="NJBN01000004">
    <property type="protein sequence ID" value="TKJ40810.1"/>
    <property type="molecule type" value="Genomic_DNA"/>
</dbReference>
<proteinExistence type="predicted"/>
<dbReference type="PANTHER" id="PTHR36966:SF1">
    <property type="entry name" value="REP-ASSOCIATED TYROSINE TRANSPOSASE"/>
    <property type="match status" value="1"/>
</dbReference>
<evidence type="ECO:0000313" key="2">
    <source>
        <dbReference type="Proteomes" id="UP000319619"/>
    </source>
</evidence>
<dbReference type="AlphaFoldDB" id="A0A532V0S7"/>
<protein>
    <submittedName>
        <fullName evidence="1">Uncharacterized protein</fullName>
    </submittedName>
</protein>
<accession>A0A532V0S7</accession>
<dbReference type="Gene3D" id="3.30.70.1290">
    <property type="entry name" value="Transposase IS200-like"/>
    <property type="match status" value="1"/>
</dbReference>
<dbReference type="Proteomes" id="UP000319619">
    <property type="component" value="Unassembled WGS sequence"/>
</dbReference>
<reference evidence="1 2" key="1">
    <citation type="submission" date="2017-06" db="EMBL/GenBank/DDBJ databases">
        <title>Novel microbial phyla capable of carbon fixation and sulfur reduction in deep-sea sediments.</title>
        <authorList>
            <person name="Huang J."/>
            <person name="Baker B."/>
            <person name="Wang Y."/>
        </authorList>
    </citation>
    <scope>NUCLEOTIDE SEQUENCE [LARGE SCALE GENOMIC DNA]</scope>
    <source>
        <strain evidence="1">B3_LCP</strain>
    </source>
</reference>
<gene>
    <name evidence="1" type="ORF">CEE37_07550</name>
</gene>
<dbReference type="InterPro" id="IPR052715">
    <property type="entry name" value="RAYT_transposase"/>
</dbReference>
<dbReference type="InterPro" id="IPR036515">
    <property type="entry name" value="Transposase_17_sf"/>
</dbReference>
<sequence>MPDHVHLIVLPLKSLGYCMQEFKKSVARLINRSQGISGRKIWLDEYHERAIRDESEYCSKCDYIWNNPVKEGLTETPELFAYSSANPQRMTDRDKFS</sequence>
<dbReference type="GO" id="GO:0006313">
    <property type="term" value="P:DNA transposition"/>
    <property type="evidence" value="ECO:0007669"/>
    <property type="project" value="InterPro"/>
</dbReference>
<dbReference type="GO" id="GO:0043565">
    <property type="term" value="F:sequence-specific DNA binding"/>
    <property type="evidence" value="ECO:0007669"/>
    <property type="project" value="TreeGrafter"/>
</dbReference>
<dbReference type="GO" id="GO:0004803">
    <property type="term" value="F:transposase activity"/>
    <property type="evidence" value="ECO:0007669"/>
    <property type="project" value="InterPro"/>
</dbReference>
<evidence type="ECO:0000313" key="1">
    <source>
        <dbReference type="EMBL" id="TKJ40810.1"/>
    </source>
</evidence>
<name>A0A532V0S7_UNCL8</name>
<organism evidence="1 2">
    <name type="scientific">candidate division LCP-89 bacterium B3_LCP</name>
    <dbReference type="NCBI Taxonomy" id="2012998"/>
    <lineage>
        <taxon>Bacteria</taxon>
        <taxon>Pseudomonadati</taxon>
        <taxon>Bacteria division LCP-89</taxon>
    </lineage>
</organism>
<dbReference type="PANTHER" id="PTHR36966">
    <property type="entry name" value="REP-ASSOCIATED TYROSINE TRANSPOSASE"/>
    <property type="match status" value="1"/>
</dbReference>